<dbReference type="AlphaFoldDB" id="B9S169"/>
<proteinExistence type="predicted"/>
<name>B9S169_RICCO</name>
<dbReference type="Proteomes" id="UP000008311">
    <property type="component" value="Unassembled WGS sequence"/>
</dbReference>
<sequence length="62" mass="7260">MDAFTQWARSFALPNHLNIYNRHSIDDPPIHAEREKCAIAVYSRLLIDNRLLRSSNHLKLNC</sequence>
<reference evidence="2" key="1">
    <citation type="journal article" date="2010" name="Nat. Biotechnol.">
        <title>Draft genome sequence of the oilseed species Ricinus communis.</title>
        <authorList>
            <person name="Chan A.P."/>
            <person name="Crabtree J."/>
            <person name="Zhao Q."/>
            <person name="Lorenzi H."/>
            <person name="Orvis J."/>
            <person name="Puiu D."/>
            <person name="Melake-Berhan A."/>
            <person name="Jones K.M."/>
            <person name="Redman J."/>
            <person name="Chen G."/>
            <person name="Cahoon E.B."/>
            <person name="Gedil M."/>
            <person name="Stanke M."/>
            <person name="Haas B.J."/>
            <person name="Wortman J.R."/>
            <person name="Fraser-Liggett C.M."/>
            <person name="Ravel J."/>
            <person name="Rabinowicz P.D."/>
        </authorList>
    </citation>
    <scope>NUCLEOTIDE SEQUENCE [LARGE SCALE GENOMIC DNA]</scope>
    <source>
        <strain evidence="2">cv. Hale</strain>
    </source>
</reference>
<protein>
    <submittedName>
        <fullName evidence="1">Uncharacterized protein</fullName>
    </submittedName>
</protein>
<dbReference type="InParanoid" id="B9S169"/>
<gene>
    <name evidence="1" type="ORF">RCOM_0634240</name>
</gene>
<keyword evidence="2" id="KW-1185">Reference proteome</keyword>
<dbReference type="EMBL" id="EQ973842">
    <property type="protein sequence ID" value="EEF42711.1"/>
    <property type="molecule type" value="Genomic_DNA"/>
</dbReference>
<organism evidence="1 2">
    <name type="scientific">Ricinus communis</name>
    <name type="common">Castor bean</name>
    <dbReference type="NCBI Taxonomy" id="3988"/>
    <lineage>
        <taxon>Eukaryota</taxon>
        <taxon>Viridiplantae</taxon>
        <taxon>Streptophyta</taxon>
        <taxon>Embryophyta</taxon>
        <taxon>Tracheophyta</taxon>
        <taxon>Spermatophyta</taxon>
        <taxon>Magnoliopsida</taxon>
        <taxon>eudicotyledons</taxon>
        <taxon>Gunneridae</taxon>
        <taxon>Pentapetalae</taxon>
        <taxon>rosids</taxon>
        <taxon>fabids</taxon>
        <taxon>Malpighiales</taxon>
        <taxon>Euphorbiaceae</taxon>
        <taxon>Acalyphoideae</taxon>
        <taxon>Acalypheae</taxon>
        <taxon>Ricinus</taxon>
    </lineage>
</organism>
<evidence type="ECO:0000313" key="1">
    <source>
        <dbReference type="EMBL" id="EEF42711.1"/>
    </source>
</evidence>
<accession>B9S169</accession>
<evidence type="ECO:0000313" key="2">
    <source>
        <dbReference type="Proteomes" id="UP000008311"/>
    </source>
</evidence>